<evidence type="ECO:0000256" key="9">
    <source>
        <dbReference type="ARBA" id="ARBA00023157"/>
    </source>
</evidence>
<feature type="transmembrane region" description="Helical" evidence="13">
    <location>
        <begin position="1367"/>
        <end position="1391"/>
    </location>
</feature>
<dbReference type="Pfam" id="PF00058">
    <property type="entry name" value="Ldl_recept_b"/>
    <property type="match status" value="3"/>
</dbReference>
<evidence type="ECO:0000256" key="5">
    <source>
        <dbReference type="ARBA" id="ARBA00022729"/>
    </source>
</evidence>
<feature type="compositionally biased region" description="Polar residues" evidence="12">
    <location>
        <begin position="1584"/>
        <end position="1605"/>
    </location>
</feature>
<evidence type="ECO:0000259" key="15">
    <source>
        <dbReference type="PROSITE" id="PS50221"/>
    </source>
</evidence>
<dbReference type="SUPFAM" id="SSF81321">
    <property type="entry name" value="Family A G protein-coupled receptor-like"/>
    <property type="match status" value="1"/>
</dbReference>
<feature type="transmembrane region" description="Helical" evidence="13">
    <location>
        <begin position="1411"/>
        <end position="1434"/>
    </location>
</feature>
<dbReference type="Gene3D" id="2.120.10.30">
    <property type="entry name" value="TolB, C-terminal domain"/>
    <property type="match status" value="1"/>
</dbReference>
<comment type="subcellular location">
    <subcellularLocation>
        <location evidence="2">Cell membrane</location>
    </subcellularLocation>
    <subcellularLocation>
        <location evidence="1">Membrane</location>
        <topology evidence="1">Multi-pass membrane protein</topology>
    </subcellularLocation>
</comment>
<feature type="repeat" description="LDL-receptor class B" evidence="11">
    <location>
        <begin position="161"/>
        <end position="208"/>
    </location>
</feature>
<dbReference type="Gene3D" id="2.10.25.10">
    <property type="entry name" value="Laminin"/>
    <property type="match status" value="1"/>
</dbReference>
<evidence type="ECO:0000256" key="6">
    <source>
        <dbReference type="ARBA" id="ARBA00022737"/>
    </source>
</evidence>
<dbReference type="InterPro" id="IPR003410">
    <property type="entry name" value="HYR_dom"/>
</dbReference>
<keyword evidence="10" id="KW-0245">EGF-like domain</keyword>
<evidence type="ECO:0000256" key="4">
    <source>
        <dbReference type="ARBA" id="ARBA00022692"/>
    </source>
</evidence>
<dbReference type="SUPFAM" id="SSF63825">
    <property type="entry name" value="YWTD domain"/>
    <property type="match status" value="1"/>
</dbReference>
<dbReference type="InterPro" id="IPR017981">
    <property type="entry name" value="GPCR_2-like_7TM"/>
</dbReference>
<dbReference type="PROSITE" id="PS00022">
    <property type="entry name" value="EGF_1"/>
    <property type="match status" value="1"/>
</dbReference>
<dbReference type="Gene3D" id="1.20.1070.10">
    <property type="entry name" value="Rhodopsin 7-helix transmembrane proteins"/>
    <property type="match status" value="1"/>
</dbReference>
<sequence>MCGFVQHFLLDALQFGSIQIVRTIIESTDNPFVITMNFSERVSLHQRFTVVVLYLLLHGYAIQTTSASDGNYDLVFVANINPPGIFVASTATFDFSRIQGLDGDQIRQPIDVDYDPVDAMVYWTDIQLSTISRAFLDGSGFEVVLSDLQTPEGLTLDISNRVMYWTDTGSDLIERASMDGQNRSVVLNLADLSSGTVQPRSIVVDTNRSNLYWTDWGDNPQIERCGTDGSGRRVLVDTYLKWPNGLALDPQGQRLYWCDAYTDRIESSDLLGEGRRILIDLSEQNIEPFDIAVYDGWIFWTDWSYKNVIRMDFLVTSLSIHGSQSFSKAGGLRIYKDTMQDHTCQHLMPCHNGGRCRQYPLHYECVCQDPFAGINCEIDLSVPKYSISCPSNVNRIVDINVTSSFVSWPELNVSDPSLELQWNASHHPADEFPVGEICVVTYTANDQEGNSVSCNFTVAVTGVGLECPSDVTVTASPEVSVANVSWVRPRIIFNGLPLPVLFYVGTPPIQATSDTDGNVHVYSDYRPGDTFSVGVTRVKYRIQELGTNCHFYVTVADKSPPVFVTGCPGNISRLADSNFASASVSWLEVTASDPSLPLLWNRSHQSGDMFPIGGVTKVEYTVTDQAGNSADCHFTVIVTGVRLDCPPNVTAVTSPGASVANVSWVQPSVTFQGPPQEVMFYISDPPAQVASDAQVRVFSDYKSGDTFSIQATRVTYYVQGLGAQCQFDVIVLDVEHPEVYDCPEDVTIPVIASSNHVLHNWTPPKVSDNSGHVDVTFRCSSSAVSLTDCNQAGNGTFSVGVTTIQYIFEDRSKNAAMCSFTVTVTVVNLICPANLDEVFAEPGFTTASVNWREPDLTGWSRPTNFTSSASSGSVFDIGPHEVVYRQWFESYQLVLQCSFTIMVFGQCPANTTYEGSKTLTWRATPAGSTAKSVERCNLLTDNAGQPLALRNCSLLDPPIYFLWELHERRSCGEARNEVTIQDVEEVEVSEGNAVEVAQFLANQTSQTPETADNVGAVSNILENIAEAGSGDKEVTKLVVKTVSNVIQGVKTAPDQSVDDAGSSSAIVQSVETQVSLTLQQEGQVRIRQDTVHVEAVSLDAEKASGGFSFVSTPQPPGQQDSSDGPQKGSLAGTEVKTFENASDIPKDVVAAIRLPASIVDFLQSSDDNSSKPLRASFIVYADDTLFKSARIKGSQGKNGSTLRVAGSVVSLSLEDIELVNLTEPVIIEFKAPSVNRTERNRTTIHCVFWDFDLNDHVGDWSTAGCALSGQTDDRVSCHCNHATNFAILLDVKGQEPKAKDAAQRALDIISQVGCVLSIIALSITVILYLAIRKLRSGISRQIFIHFCVSLLMLYIVFLAGVDNARGSGGGCVFVAALLHYLTLSTMMWMAVEARNMYISTVKVFPEDRPRYMLKACLIAWGSPLIVLIITLAAATDHYQNEHYCFLRPGLVLYIGLLTPIGLILIHSIVTFVLVMRSLLKVKEVSRSQQISKRLHNAVGISVLMGLTWCFGFLAINEAAFAFQLIFCLANSFQGVFVFILFCVRREEVRTALAPYMRRICCGRECHLPMMHPDKSTDAEMVSTAAHTQQSSGPSANLDMSITTPQ</sequence>
<dbReference type="GeneID" id="110978300"/>
<dbReference type="Pfam" id="PF01825">
    <property type="entry name" value="GPS"/>
    <property type="match status" value="1"/>
</dbReference>
<dbReference type="CDD" id="cd00054">
    <property type="entry name" value="EGF_CA"/>
    <property type="match status" value="1"/>
</dbReference>
<dbReference type="InterPro" id="IPR000203">
    <property type="entry name" value="GPS"/>
</dbReference>
<feature type="repeat" description="LDL-receptor class B" evidence="11">
    <location>
        <begin position="253"/>
        <end position="297"/>
    </location>
</feature>
<evidence type="ECO:0000313" key="18">
    <source>
        <dbReference type="Proteomes" id="UP000694845"/>
    </source>
</evidence>
<feature type="domain" description="GAIN-B" evidence="15">
    <location>
        <begin position="1127"/>
        <end position="1295"/>
    </location>
</feature>
<feature type="disulfide bond" evidence="10">
    <location>
        <begin position="367"/>
        <end position="376"/>
    </location>
</feature>
<dbReference type="Proteomes" id="UP000694845">
    <property type="component" value="Unplaced"/>
</dbReference>
<dbReference type="InterPro" id="IPR000832">
    <property type="entry name" value="GPCR_2_secretin-like"/>
</dbReference>
<dbReference type="PROSITE" id="PS50221">
    <property type="entry name" value="GAIN_B"/>
    <property type="match status" value="1"/>
</dbReference>
<dbReference type="RefSeq" id="XP_022088886.1">
    <property type="nucleotide sequence ID" value="XM_022233194.1"/>
</dbReference>
<keyword evidence="3" id="KW-1003">Cell membrane</keyword>
<dbReference type="SMART" id="SM00135">
    <property type="entry name" value="LY"/>
    <property type="match status" value="5"/>
</dbReference>
<dbReference type="KEGG" id="aplc:110978300"/>
<evidence type="ECO:0000256" key="2">
    <source>
        <dbReference type="ARBA" id="ARBA00004236"/>
    </source>
</evidence>
<keyword evidence="18" id="KW-1185">Reference proteome</keyword>
<dbReference type="PROSITE" id="PS51120">
    <property type="entry name" value="LDLRB"/>
    <property type="match status" value="4"/>
</dbReference>
<feature type="domain" description="HYR" evidence="17">
    <location>
        <begin position="378"/>
        <end position="462"/>
    </location>
</feature>
<keyword evidence="8 13" id="KW-0472">Membrane</keyword>
<feature type="repeat" description="LDL-receptor class B" evidence="11">
    <location>
        <begin position="119"/>
        <end position="160"/>
    </location>
</feature>
<dbReference type="PROSITE" id="PS50825">
    <property type="entry name" value="HYR"/>
    <property type="match status" value="3"/>
</dbReference>
<evidence type="ECO:0000313" key="19">
    <source>
        <dbReference type="RefSeq" id="XP_022088886.1"/>
    </source>
</evidence>
<evidence type="ECO:0000256" key="10">
    <source>
        <dbReference type="PROSITE-ProRule" id="PRU00076"/>
    </source>
</evidence>
<dbReference type="Gene3D" id="2.60.220.50">
    <property type="match status" value="1"/>
</dbReference>
<dbReference type="SUPFAM" id="SSF57196">
    <property type="entry name" value="EGF/Laminin"/>
    <property type="match status" value="1"/>
</dbReference>
<dbReference type="InterPro" id="IPR057244">
    <property type="entry name" value="GAIN_B"/>
</dbReference>
<evidence type="ECO:0000256" key="7">
    <source>
        <dbReference type="ARBA" id="ARBA00022989"/>
    </source>
</evidence>
<feature type="region of interest" description="Disordered" evidence="12">
    <location>
        <begin position="1578"/>
        <end position="1605"/>
    </location>
</feature>
<gene>
    <name evidence="19" type="primary">LOC110978300</name>
</gene>
<protein>
    <submittedName>
        <fullName evidence="19">Uncharacterized protein LOC110978300 isoform X1</fullName>
    </submittedName>
</protein>
<dbReference type="Pfam" id="PF00002">
    <property type="entry name" value="7tm_2"/>
    <property type="match status" value="1"/>
</dbReference>
<dbReference type="PROSITE" id="PS00650">
    <property type="entry name" value="G_PROTEIN_RECEP_F2_2"/>
    <property type="match status" value="1"/>
</dbReference>
<keyword evidence="6" id="KW-0677">Repeat</keyword>
<reference evidence="19" key="1">
    <citation type="submission" date="2025-08" db="UniProtKB">
        <authorList>
            <consortium name="RefSeq"/>
        </authorList>
    </citation>
    <scope>IDENTIFICATION</scope>
</reference>
<proteinExistence type="predicted"/>
<dbReference type="Pfam" id="PF00008">
    <property type="entry name" value="EGF"/>
    <property type="match status" value="1"/>
</dbReference>
<evidence type="ECO:0000256" key="11">
    <source>
        <dbReference type="PROSITE-ProRule" id="PRU00461"/>
    </source>
</evidence>
<dbReference type="InterPro" id="IPR000033">
    <property type="entry name" value="LDLR_classB_rpt"/>
</dbReference>
<evidence type="ECO:0000256" key="8">
    <source>
        <dbReference type="ARBA" id="ARBA00023136"/>
    </source>
</evidence>
<name>A0A8B7YB03_ACAPL</name>
<feature type="region of interest" description="Disordered" evidence="12">
    <location>
        <begin position="1106"/>
        <end position="1130"/>
    </location>
</feature>
<feature type="domain" description="EGF-like" evidence="14">
    <location>
        <begin position="340"/>
        <end position="377"/>
    </location>
</feature>
<feature type="transmembrane region" description="Helical" evidence="13">
    <location>
        <begin position="1450"/>
        <end position="1474"/>
    </location>
</feature>
<dbReference type="InterPro" id="IPR011042">
    <property type="entry name" value="6-blade_b-propeller_TolB-like"/>
</dbReference>
<accession>A0A8B7YB03</accession>
<feature type="domain" description="G-protein coupled receptors family 2 profile 2" evidence="16">
    <location>
        <begin position="1306"/>
        <end position="1545"/>
    </location>
</feature>
<comment type="caution">
    <text evidence="10">Lacks conserved residue(s) required for the propagation of feature annotation.</text>
</comment>
<dbReference type="SMART" id="SM00303">
    <property type="entry name" value="GPS"/>
    <property type="match status" value="1"/>
</dbReference>
<keyword evidence="4 13" id="KW-0812">Transmembrane</keyword>
<evidence type="ECO:0000259" key="16">
    <source>
        <dbReference type="PROSITE" id="PS50261"/>
    </source>
</evidence>
<dbReference type="PROSITE" id="PS01186">
    <property type="entry name" value="EGF_2"/>
    <property type="match status" value="1"/>
</dbReference>
<dbReference type="PROSITE" id="PS50026">
    <property type="entry name" value="EGF_3"/>
    <property type="match status" value="1"/>
</dbReference>
<feature type="transmembrane region" description="Helical" evidence="13">
    <location>
        <begin position="1521"/>
        <end position="1543"/>
    </location>
</feature>
<feature type="transmembrane region" description="Helical" evidence="13">
    <location>
        <begin position="1308"/>
        <end position="1330"/>
    </location>
</feature>
<evidence type="ECO:0000259" key="17">
    <source>
        <dbReference type="PROSITE" id="PS50825"/>
    </source>
</evidence>
<feature type="transmembrane region" description="Helical" evidence="13">
    <location>
        <begin position="1494"/>
        <end position="1515"/>
    </location>
</feature>
<evidence type="ECO:0000259" key="14">
    <source>
        <dbReference type="PROSITE" id="PS50026"/>
    </source>
</evidence>
<dbReference type="PANTHER" id="PTHR47767">
    <property type="entry name" value="ADHESION G PROTEIN-COUPLED RECEPTOR G7"/>
    <property type="match status" value="1"/>
</dbReference>
<dbReference type="OrthoDB" id="382013at2759"/>
<dbReference type="GO" id="GO:0005886">
    <property type="term" value="C:plasma membrane"/>
    <property type="evidence" value="ECO:0007669"/>
    <property type="project" value="UniProtKB-SubCell"/>
</dbReference>
<keyword evidence="5" id="KW-0732">Signal</keyword>
<dbReference type="InterPro" id="IPR053066">
    <property type="entry name" value="ADGR_G7"/>
</dbReference>
<feature type="domain" description="HYR" evidence="17">
    <location>
        <begin position="732"/>
        <end position="826"/>
    </location>
</feature>
<dbReference type="SMART" id="SM00181">
    <property type="entry name" value="EGF"/>
    <property type="match status" value="1"/>
</dbReference>
<evidence type="ECO:0000256" key="12">
    <source>
        <dbReference type="SAM" id="MobiDB-lite"/>
    </source>
</evidence>
<organism evidence="18 19">
    <name type="scientific">Acanthaster planci</name>
    <name type="common">Crown-of-thorns starfish</name>
    <dbReference type="NCBI Taxonomy" id="133434"/>
    <lineage>
        <taxon>Eukaryota</taxon>
        <taxon>Metazoa</taxon>
        <taxon>Echinodermata</taxon>
        <taxon>Eleutherozoa</taxon>
        <taxon>Asterozoa</taxon>
        <taxon>Asteroidea</taxon>
        <taxon>Valvatacea</taxon>
        <taxon>Valvatida</taxon>
        <taxon>Acanthasteridae</taxon>
        <taxon>Acanthaster</taxon>
    </lineage>
</organism>
<evidence type="ECO:0000256" key="1">
    <source>
        <dbReference type="ARBA" id="ARBA00004141"/>
    </source>
</evidence>
<feature type="domain" description="HYR" evidence="17">
    <location>
        <begin position="556"/>
        <end position="640"/>
    </location>
</feature>
<dbReference type="GO" id="GO:0007166">
    <property type="term" value="P:cell surface receptor signaling pathway"/>
    <property type="evidence" value="ECO:0007669"/>
    <property type="project" value="InterPro"/>
</dbReference>
<feature type="compositionally biased region" description="Polar residues" evidence="12">
    <location>
        <begin position="1109"/>
        <end position="1124"/>
    </location>
</feature>
<dbReference type="PANTHER" id="PTHR47767:SF1">
    <property type="entry name" value="ADHESION G PROTEIN-COUPLED RECEPTOR G7"/>
    <property type="match status" value="1"/>
</dbReference>
<feature type="repeat" description="LDL-receptor class B" evidence="11">
    <location>
        <begin position="209"/>
        <end position="252"/>
    </location>
</feature>
<dbReference type="InterPro" id="IPR017983">
    <property type="entry name" value="GPCR_2_secretin-like_CS"/>
</dbReference>
<feature type="transmembrane region" description="Helical" evidence="13">
    <location>
        <begin position="1342"/>
        <end position="1361"/>
    </location>
</feature>
<dbReference type="PROSITE" id="PS50261">
    <property type="entry name" value="G_PROTEIN_RECEP_F2_4"/>
    <property type="match status" value="1"/>
</dbReference>
<dbReference type="InterPro" id="IPR046338">
    <property type="entry name" value="GAIN_dom_sf"/>
</dbReference>
<dbReference type="GO" id="GO:0004930">
    <property type="term" value="F:G protein-coupled receptor activity"/>
    <property type="evidence" value="ECO:0007669"/>
    <property type="project" value="InterPro"/>
</dbReference>
<dbReference type="CDD" id="cd15040">
    <property type="entry name" value="7tmB2_Adhesion"/>
    <property type="match status" value="1"/>
</dbReference>
<dbReference type="PRINTS" id="PR00249">
    <property type="entry name" value="GPCRSECRETIN"/>
</dbReference>
<keyword evidence="7 13" id="KW-1133">Transmembrane helix</keyword>
<keyword evidence="9 10" id="KW-1015">Disulfide bond</keyword>
<dbReference type="Pfam" id="PF02494">
    <property type="entry name" value="HYR"/>
    <property type="match status" value="4"/>
</dbReference>
<dbReference type="InterPro" id="IPR000742">
    <property type="entry name" value="EGF"/>
</dbReference>
<evidence type="ECO:0000256" key="13">
    <source>
        <dbReference type="SAM" id="Phobius"/>
    </source>
</evidence>
<evidence type="ECO:0000256" key="3">
    <source>
        <dbReference type="ARBA" id="ARBA00022475"/>
    </source>
</evidence>